<gene>
    <name evidence="2" type="ORF">METZ01_LOCUS156775</name>
</gene>
<evidence type="ECO:0000259" key="1">
    <source>
        <dbReference type="PROSITE" id="PS51471"/>
    </source>
</evidence>
<sequence length="311" mass="36210">MVPIIDFRSSTVEKQMHAAYTTCGFAVFTNVFDSWLSEFLDWQQLVEEFFNLSDVKKTKYSYSGVADNLGYSGITEERLTPNKPGDLKEAFNWKSPDKMKDQYWPEEIPEFKPLAQKILRIAQLLSLEFLYRFENILKLPKGRFVEQHLDGASTMRIIKYPPHKGEIKQDQLRGNEHTDFGSITLLWRFDDVSGLQVFDREKDGWFDVPIVKNSIVLNVGDMLQRWSNDTFKSTPHRVVNAEMNKARYSMPYFVDPGRDVLISNLTDQPDKYPPISAEEYLKWRLAQSSADQSYVQNKEIEAEGVQYLPNY</sequence>
<dbReference type="SUPFAM" id="SSF51197">
    <property type="entry name" value="Clavaminate synthase-like"/>
    <property type="match status" value="1"/>
</dbReference>
<accession>A0A382ARK6</accession>
<dbReference type="InterPro" id="IPR044861">
    <property type="entry name" value="IPNS-like_FE2OG_OXY"/>
</dbReference>
<dbReference type="Pfam" id="PF03171">
    <property type="entry name" value="2OG-FeII_Oxy"/>
    <property type="match status" value="1"/>
</dbReference>
<dbReference type="AlphaFoldDB" id="A0A382ARK6"/>
<proteinExistence type="predicted"/>
<dbReference type="InterPro" id="IPR050231">
    <property type="entry name" value="Iron_ascorbate_oxido_reductase"/>
</dbReference>
<dbReference type="InterPro" id="IPR026992">
    <property type="entry name" value="DIOX_N"/>
</dbReference>
<organism evidence="2">
    <name type="scientific">marine metagenome</name>
    <dbReference type="NCBI Taxonomy" id="408172"/>
    <lineage>
        <taxon>unclassified sequences</taxon>
        <taxon>metagenomes</taxon>
        <taxon>ecological metagenomes</taxon>
    </lineage>
</organism>
<protein>
    <recommendedName>
        <fullName evidence="1">Fe2OG dioxygenase domain-containing protein</fullName>
    </recommendedName>
</protein>
<dbReference type="PROSITE" id="PS51471">
    <property type="entry name" value="FE2OG_OXY"/>
    <property type="match status" value="1"/>
</dbReference>
<dbReference type="InterPro" id="IPR027443">
    <property type="entry name" value="IPNS-like_sf"/>
</dbReference>
<name>A0A382ARK6_9ZZZZ</name>
<dbReference type="PANTHER" id="PTHR47990">
    <property type="entry name" value="2-OXOGLUTARATE (2OG) AND FE(II)-DEPENDENT OXYGENASE SUPERFAMILY PROTEIN-RELATED"/>
    <property type="match status" value="1"/>
</dbReference>
<feature type="domain" description="Fe2OG dioxygenase" evidence="1">
    <location>
        <begin position="151"/>
        <end position="256"/>
    </location>
</feature>
<evidence type="ECO:0000313" key="2">
    <source>
        <dbReference type="EMBL" id="SVB03921.1"/>
    </source>
</evidence>
<reference evidence="2" key="1">
    <citation type="submission" date="2018-05" db="EMBL/GenBank/DDBJ databases">
        <authorList>
            <person name="Lanie J.A."/>
            <person name="Ng W.-L."/>
            <person name="Kazmierczak K.M."/>
            <person name="Andrzejewski T.M."/>
            <person name="Davidsen T.M."/>
            <person name="Wayne K.J."/>
            <person name="Tettelin H."/>
            <person name="Glass J.I."/>
            <person name="Rusch D."/>
            <person name="Podicherti R."/>
            <person name="Tsui H.-C.T."/>
            <person name="Winkler M.E."/>
        </authorList>
    </citation>
    <scope>NUCLEOTIDE SEQUENCE</scope>
</reference>
<dbReference type="InterPro" id="IPR005123">
    <property type="entry name" value="Oxoglu/Fe-dep_dioxygenase_dom"/>
</dbReference>
<dbReference type="Pfam" id="PF14226">
    <property type="entry name" value="DIOX_N"/>
    <property type="match status" value="1"/>
</dbReference>
<dbReference type="Gene3D" id="2.60.120.330">
    <property type="entry name" value="B-lactam Antibiotic, Isopenicillin N Synthase, Chain"/>
    <property type="match status" value="1"/>
</dbReference>
<dbReference type="EMBL" id="UINC01026451">
    <property type="protein sequence ID" value="SVB03921.1"/>
    <property type="molecule type" value="Genomic_DNA"/>
</dbReference>